<evidence type="ECO:0000259" key="2">
    <source>
        <dbReference type="Pfam" id="PF23639"/>
    </source>
</evidence>
<dbReference type="HOGENOM" id="CLU_905004_0_0_4"/>
<dbReference type="InterPro" id="IPR006171">
    <property type="entry name" value="TOPRIM_dom"/>
</dbReference>
<dbReference type="SUPFAM" id="SSF56731">
    <property type="entry name" value="DNA primase core"/>
    <property type="match status" value="1"/>
</dbReference>
<dbReference type="Pfam" id="PF23639">
    <property type="entry name" value="DUF7146"/>
    <property type="match status" value="1"/>
</dbReference>
<dbReference type="Proteomes" id="UP000001693">
    <property type="component" value="Chromosome"/>
</dbReference>
<dbReference type="KEGG" id="lch:Lcho_3476"/>
<dbReference type="eggNOG" id="COG4643">
    <property type="taxonomic scope" value="Bacteria"/>
</dbReference>
<protein>
    <submittedName>
        <fullName evidence="3">Uncharacterized protein</fullName>
    </submittedName>
</protein>
<reference evidence="3 4" key="1">
    <citation type="submission" date="2008-03" db="EMBL/GenBank/DDBJ databases">
        <title>Complete sequence of Leptothrix cholodnii SP-6.</title>
        <authorList>
            <consortium name="US DOE Joint Genome Institute"/>
            <person name="Copeland A."/>
            <person name="Lucas S."/>
            <person name="Lapidus A."/>
            <person name="Glavina del Rio T."/>
            <person name="Dalin E."/>
            <person name="Tice H."/>
            <person name="Bruce D."/>
            <person name="Goodwin L."/>
            <person name="Pitluck S."/>
            <person name="Chertkov O."/>
            <person name="Brettin T."/>
            <person name="Detter J.C."/>
            <person name="Han C."/>
            <person name="Kuske C.R."/>
            <person name="Schmutz J."/>
            <person name="Larimer F."/>
            <person name="Land M."/>
            <person name="Hauser L."/>
            <person name="Kyrpides N."/>
            <person name="Lykidis A."/>
            <person name="Emerson D."/>
            <person name="Richardson P."/>
        </authorList>
    </citation>
    <scope>NUCLEOTIDE SEQUENCE [LARGE SCALE GENOMIC DNA]</scope>
    <source>
        <strain evidence="4">ATCC 51168 / LMG 8142 / SP-6</strain>
    </source>
</reference>
<sequence length="328" mass="35359">MSEPADLFRAAVLAELGNTPDYIVPGEFHRFSTNGRPNNRDGWCKLFADGYGGAFGCMRQGFTSSWSNRAHRFTSPTDRIVQAQRIAQARQEQAENQRQQWAHNGERNARLWAACRPLVPGDAASLYLRHRLKVGVLQAPAALRFHPGLDYWHDGQKIRTFPALVAAITSPAGELVALHRTYLSREGRKAAVPTAKKLTRASGPVLGGCIRLAEPTEAGLIGVAEGIETSLAAGIAGRLPVVAAYSCGALAAWQWPQGTQTIAICADADEAGQKAARELGQRALAAGIKVHVATPSVAGLDWCDLLASRDLDRPPYSHPQQHQGAAHE</sequence>
<keyword evidence="4" id="KW-1185">Reference proteome</keyword>
<organism evidence="3 4">
    <name type="scientific">Leptothrix cholodnii (strain ATCC 51168 / LMG 8142 / SP-6)</name>
    <name type="common">Leptothrix discophora (strain SP-6)</name>
    <dbReference type="NCBI Taxonomy" id="395495"/>
    <lineage>
        <taxon>Bacteria</taxon>
        <taxon>Pseudomonadati</taxon>
        <taxon>Pseudomonadota</taxon>
        <taxon>Betaproteobacteria</taxon>
        <taxon>Burkholderiales</taxon>
        <taxon>Sphaerotilaceae</taxon>
        <taxon>Leptothrix</taxon>
    </lineage>
</organism>
<name>B1Y3M9_LEPCP</name>
<feature type="domain" description="DUF7146" evidence="2">
    <location>
        <begin position="106"/>
        <end position="211"/>
    </location>
</feature>
<dbReference type="AlphaFoldDB" id="B1Y3M9"/>
<feature type="domain" description="Toprim" evidence="1">
    <location>
        <begin position="221"/>
        <end position="308"/>
    </location>
</feature>
<dbReference type="Pfam" id="PF13362">
    <property type="entry name" value="Toprim_3"/>
    <property type="match status" value="1"/>
</dbReference>
<accession>B1Y3M9</accession>
<dbReference type="STRING" id="395495.Lcho_3476"/>
<dbReference type="InterPro" id="IPR055570">
    <property type="entry name" value="DUF7146"/>
</dbReference>
<dbReference type="Gene3D" id="3.40.1360.10">
    <property type="match status" value="1"/>
</dbReference>
<evidence type="ECO:0000313" key="4">
    <source>
        <dbReference type="Proteomes" id="UP000001693"/>
    </source>
</evidence>
<gene>
    <name evidence="3" type="ordered locus">Lcho_3476</name>
</gene>
<proteinExistence type="predicted"/>
<dbReference type="OrthoDB" id="8967890at2"/>
<evidence type="ECO:0000259" key="1">
    <source>
        <dbReference type="Pfam" id="PF13362"/>
    </source>
</evidence>
<dbReference type="InterPro" id="IPR034154">
    <property type="entry name" value="TOPRIM_DnaG/twinkle"/>
</dbReference>
<dbReference type="EMBL" id="CP001013">
    <property type="protein sequence ID" value="ACB35732.1"/>
    <property type="molecule type" value="Genomic_DNA"/>
</dbReference>
<dbReference type="RefSeq" id="WP_012348479.1">
    <property type="nucleotide sequence ID" value="NC_010524.1"/>
</dbReference>
<dbReference type="CDD" id="cd01029">
    <property type="entry name" value="TOPRIM_primases"/>
    <property type="match status" value="1"/>
</dbReference>
<evidence type="ECO:0000313" key="3">
    <source>
        <dbReference type="EMBL" id="ACB35732.1"/>
    </source>
</evidence>